<dbReference type="GO" id="GO:0016757">
    <property type="term" value="F:glycosyltransferase activity"/>
    <property type="evidence" value="ECO:0007669"/>
    <property type="project" value="UniProtKB-KW"/>
</dbReference>
<evidence type="ECO:0000313" key="6">
    <source>
        <dbReference type="Proteomes" id="UP000037923"/>
    </source>
</evidence>
<evidence type="ECO:0000256" key="2">
    <source>
        <dbReference type="ARBA" id="ARBA00022676"/>
    </source>
</evidence>
<dbReference type="InterPro" id="IPR029044">
    <property type="entry name" value="Nucleotide-diphossugar_trans"/>
</dbReference>
<dbReference type="RefSeq" id="XP_015652233.1">
    <property type="nucleotide sequence ID" value="XM_015809297.1"/>
</dbReference>
<evidence type="ECO:0000256" key="1">
    <source>
        <dbReference type="ARBA" id="ARBA00006739"/>
    </source>
</evidence>
<dbReference type="OMA" id="RWHHYNA"/>
<feature type="domain" description="Glycosyltransferase 2-like" evidence="4">
    <location>
        <begin position="57"/>
        <end position="166"/>
    </location>
</feature>
<dbReference type="PANTHER" id="PTHR43179:SF12">
    <property type="entry name" value="GALACTOFURANOSYLTRANSFERASE GLFT2"/>
    <property type="match status" value="1"/>
</dbReference>
<accession>A0A0N1J472</accession>
<protein>
    <submittedName>
        <fullName evidence="5">GIPL galf transferase putative (LPG1G)</fullName>
    </submittedName>
</protein>
<comment type="caution">
    <text evidence="5">The sequence shown here is derived from an EMBL/GenBank/DDBJ whole genome shotgun (WGS) entry which is preliminary data.</text>
</comment>
<evidence type="ECO:0000256" key="3">
    <source>
        <dbReference type="ARBA" id="ARBA00022679"/>
    </source>
</evidence>
<dbReference type="Gene3D" id="3.90.550.10">
    <property type="entry name" value="Spore Coat Polysaccharide Biosynthesis Protein SpsA, Chain A"/>
    <property type="match status" value="1"/>
</dbReference>
<comment type="similarity">
    <text evidence="1">Belongs to the glycosyltransferase 2 family.</text>
</comment>
<dbReference type="Proteomes" id="UP000037923">
    <property type="component" value="Unassembled WGS sequence"/>
</dbReference>
<sequence>MECIRRNLQLDERGRPLHAVTEMTDAIPLLITPLTGDARFFPYFICSVDVPVRYHLVIQNERDPETVATIDELQRRFGDSGRLLVIRNRFNRGYSGSMNQGFEWALKERTMTEVPWVFACGVDTIFEQGLLASLVKVVKDNTLNDTAMMRMLQKEVEMEEKLVREGNFSYYERWAPRGRPLKVLRSGYPGVPLNVWTAPLLPDRVRYMVASENRANGSFNAVEMKSRFFGNYVASVTPVASALGTIAFTRLALSTVGYFDENYFPAYMDDIDLRWRQFAYGFAAIHAEDNGPVRRWHHYNAPNLRGGGPFSDPILEKSGTEDNYSRRAFVHYLGRAGGLYDKLKHGPRDVTGVWRESVENGTYSYTRFNISGYPADTWVLDETVRECMFRHTYDYVTRKWTRPKDCWYRPNTLADSGVLGEDQLTSYQAVLRAGLYNAK</sequence>
<dbReference type="SUPFAM" id="SSF53448">
    <property type="entry name" value="Nucleotide-diphospho-sugar transferases"/>
    <property type="match status" value="1"/>
</dbReference>
<dbReference type="VEuPathDB" id="TriTrypDB:LpyrH10_33_0850"/>
<dbReference type="Pfam" id="PF00535">
    <property type="entry name" value="Glycos_transf_2"/>
    <property type="match status" value="1"/>
</dbReference>
<proteinExistence type="inferred from homology"/>
<keyword evidence="6" id="KW-1185">Reference proteome</keyword>
<dbReference type="InterPro" id="IPR001173">
    <property type="entry name" value="Glyco_trans_2-like"/>
</dbReference>
<dbReference type="OrthoDB" id="259152at2759"/>
<evidence type="ECO:0000313" key="5">
    <source>
        <dbReference type="EMBL" id="KPA73794.1"/>
    </source>
</evidence>
<organism evidence="5 6">
    <name type="scientific">Leptomonas pyrrhocoris</name>
    <name type="common">Firebug parasite</name>
    <dbReference type="NCBI Taxonomy" id="157538"/>
    <lineage>
        <taxon>Eukaryota</taxon>
        <taxon>Discoba</taxon>
        <taxon>Euglenozoa</taxon>
        <taxon>Kinetoplastea</taxon>
        <taxon>Metakinetoplastina</taxon>
        <taxon>Trypanosomatida</taxon>
        <taxon>Trypanosomatidae</taxon>
        <taxon>Leishmaniinae</taxon>
        <taxon>Leptomonas</taxon>
    </lineage>
</organism>
<keyword evidence="2" id="KW-0328">Glycosyltransferase</keyword>
<reference evidence="5 6" key="1">
    <citation type="submission" date="2015-07" db="EMBL/GenBank/DDBJ databases">
        <title>High-quality genome of monoxenous trypanosomatid Leptomonas pyrrhocoris.</title>
        <authorList>
            <person name="Flegontov P."/>
            <person name="Butenko A."/>
            <person name="Firsov S."/>
            <person name="Vlcek C."/>
            <person name="Logacheva M.D."/>
            <person name="Field M."/>
            <person name="Filatov D."/>
            <person name="Flegontova O."/>
            <person name="Gerasimov E."/>
            <person name="Jackson A.P."/>
            <person name="Kelly S."/>
            <person name="Opperdoes F."/>
            <person name="O'Reilly A."/>
            <person name="Votypka J."/>
            <person name="Yurchenko V."/>
            <person name="Lukes J."/>
        </authorList>
    </citation>
    <scope>NUCLEOTIDE SEQUENCE [LARGE SCALE GENOMIC DNA]</scope>
    <source>
        <strain evidence="5">H10</strain>
    </source>
</reference>
<dbReference type="EMBL" id="LGTL01000033">
    <property type="protein sequence ID" value="KPA73794.1"/>
    <property type="molecule type" value="Genomic_DNA"/>
</dbReference>
<dbReference type="GeneID" id="26909960"/>
<dbReference type="AlphaFoldDB" id="A0A0N1J472"/>
<evidence type="ECO:0000259" key="4">
    <source>
        <dbReference type="Pfam" id="PF00535"/>
    </source>
</evidence>
<name>A0A0N1J472_LEPPY</name>
<dbReference type="PANTHER" id="PTHR43179">
    <property type="entry name" value="RHAMNOSYLTRANSFERASE WBBL"/>
    <property type="match status" value="1"/>
</dbReference>
<gene>
    <name evidence="5" type="ORF">ABB37_09677</name>
</gene>
<keyword evidence="3 5" id="KW-0808">Transferase</keyword>